<dbReference type="GO" id="GO:0016020">
    <property type="term" value="C:membrane"/>
    <property type="evidence" value="ECO:0007669"/>
    <property type="project" value="UniProtKB-SubCell"/>
</dbReference>
<evidence type="ECO:0000256" key="11">
    <source>
        <dbReference type="SAM" id="SignalP"/>
    </source>
</evidence>
<dbReference type="InterPro" id="IPR001841">
    <property type="entry name" value="Znf_RING"/>
</dbReference>
<reference evidence="14" key="1">
    <citation type="submission" date="2003-08" db="EMBL/GenBank/DDBJ databases">
        <authorList>
            <person name="Birren B."/>
            <person name="Nusbaum C."/>
            <person name="Abebe A."/>
            <person name="Abouelleil A."/>
            <person name="Adekoya E."/>
            <person name="Ait-zahra M."/>
            <person name="Allen N."/>
            <person name="Allen T."/>
            <person name="An P."/>
            <person name="Anderson M."/>
            <person name="Anderson S."/>
            <person name="Arachchi H."/>
            <person name="Armbruster J."/>
            <person name="Bachantsang P."/>
            <person name="Baldwin J."/>
            <person name="Barry A."/>
            <person name="Bayul T."/>
            <person name="Blitshsteyn B."/>
            <person name="Bloom T."/>
            <person name="Blye J."/>
            <person name="Boguslavskiy L."/>
            <person name="Borowsky M."/>
            <person name="Boukhgalter B."/>
            <person name="Brunache A."/>
            <person name="Butler J."/>
            <person name="Calixte N."/>
            <person name="Calvo S."/>
            <person name="Camarata J."/>
            <person name="Campo K."/>
            <person name="Chang J."/>
            <person name="Cheshatsang Y."/>
            <person name="Citroen M."/>
            <person name="Collymore A."/>
            <person name="Considine T."/>
            <person name="Cook A."/>
            <person name="Cooke P."/>
            <person name="Corum B."/>
            <person name="Cuomo C."/>
            <person name="David R."/>
            <person name="Dawoe T."/>
            <person name="Degray S."/>
            <person name="Dodge S."/>
            <person name="Dooley K."/>
            <person name="Dorje P."/>
            <person name="Dorjee K."/>
            <person name="Dorris L."/>
            <person name="Duffey N."/>
            <person name="Dupes A."/>
            <person name="Elkins T."/>
            <person name="Engels R."/>
            <person name="Erickson J."/>
            <person name="Farina A."/>
            <person name="Faro S."/>
            <person name="Ferreira P."/>
            <person name="Fischer H."/>
            <person name="Fitzgerald M."/>
            <person name="Foley K."/>
            <person name="Gage D."/>
            <person name="Galagan J."/>
            <person name="Gearin G."/>
            <person name="Gnerre S."/>
            <person name="Gnirke A."/>
            <person name="Goyette A."/>
            <person name="Graham J."/>
            <person name="Grandbois E."/>
            <person name="Gyaltsen K."/>
            <person name="Hafez N."/>
            <person name="Hagopian D."/>
            <person name="Hagos B."/>
            <person name="Hall J."/>
            <person name="Hatcher B."/>
            <person name="Heller A."/>
            <person name="Higgins H."/>
            <person name="Honan T."/>
            <person name="Horn A."/>
            <person name="Houde N."/>
            <person name="Hughes L."/>
            <person name="Hulme W."/>
            <person name="Husby E."/>
            <person name="Iliev I."/>
            <person name="Jaffe D."/>
            <person name="Jones C."/>
            <person name="Kamal M."/>
            <person name="Kamat A."/>
            <person name="Kamvysselis M."/>
            <person name="Karlsson E."/>
            <person name="Kells C."/>
            <person name="Kieu A."/>
            <person name="Kisner P."/>
            <person name="Kodira C."/>
            <person name="Kulbokas E."/>
            <person name="Labutti K."/>
            <person name="Lama D."/>
            <person name="Landers T."/>
            <person name="Leger J."/>
            <person name="Levine S."/>
            <person name="Lewis D."/>
            <person name="Lewis T."/>
            <person name="Lindblad-toh K."/>
            <person name="Liu X."/>
            <person name="Lokyitsang T."/>
            <person name="Lokyitsang Y."/>
            <person name="Lucien O."/>
            <person name="Lui A."/>
            <person name="Ma L.J."/>
            <person name="Mabbitt R."/>
            <person name="Macdonald J."/>
            <person name="Maclean C."/>
            <person name="Major J."/>
            <person name="Manning J."/>
            <person name="Marabella R."/>
            <person name="Maru K."/>
            <person name="Matthews C."/>
            <person name="Mauceli E."/>
            <person name="Mccarthy M."/>
            <person name="Mcdonough S."/>
            <person name="Mcghee T."/>
            <person name="Meldrim J."/>
            <person name="Meneus L."/>
            <person name="Mesirov J."/>
            <person name="Mihalev A."/>
            <person name="Mihova T."/>
            <person name="Mikkelsen T."/>
            <person name="Mlenga V."/>
            <person name="Moru K."/>
            <person name="Mozes J."/>
            <person name="Mulrain L."/>
            <person name="Munson G."/>
            <person name="Naylor J."/>
            <person name="Newes C."/>
            <person name="Nguyen C."/>
            <person name="Nguyen N."/>
            <person name="Nguyen T."/>
            <person name="Nicol R."/>
            <person name="Nielsen C."/>
            <person name="Nizzari M."/>
            <person name="Norbu C."/>
            <person name="Norbu N."/>
            <person name="O'donnell P."/>
            <person name="Okoawo O."/>
            <person name="O'leary S."/>
            <person name="Omotosho B."/>
            <person name="O'neill K."/>
            <person name="Osman S."/>
            <person name="Parker S."/>
            <person name="Perrin D."/>
            <person name="Phunkhang P."/>
            <person name="Piqani B."/>
            <person name="Purcell S."/>
            <person name="Rachupka T."/>
            <person name="Ramasamy U."/>
            <person name="Rameau R."/>
            <person name="Ray V."/>
            <person name="Raymond C."/>
            <person name="Retta R."/>
            <person name="Richardson S."/>
            <person name="Rise C."/>
            <person name="Rodriguez J."/>
            <person name="Rogers J."/>
            <person name="Rogov P."/>
            <person name="Rutman M."/>
            <person name="Schupbach R."/>
            <person name="Seaman C."/>
            <person name="Settipalli S."/>
            <person name="Sharpe T."/>
            <person name="Sheridan J."/>
            <person name="Sherpa N."/>
            <person name="Shi J."/>
            <person name="Smirnov S."/>
            <person name="Smith C."/>
            <person name="Sougnez C."/>
            <person name="Spencer B."/>
            <person name="Stalker J."/>
            <person name="Stange-thomann N."/>
            <person name="Stavropoulos S."/>
            <person name="Stetson K."/>
            <person name="Stone C."/>
            <person name="Stone S."/>
            <person name="Stubbs M."/>
            <person name="Talamas J."/>
            <person name="Tchuinga P."/>
            <person name="Tenzing P."/>
            <person name="Tesfaye S."/>
            <person name="Theodore J."/>
            <person name="Thoulutsang Y."/>
            <person name="Topham K."/>
            <person name="Towey S."/>
            <person name="Tsamla T."/>
            <person name="Tsomo N."/>
            <person name="Vallee D."/>
            <person name="Vassiliev H."/>
            <person name="Venkataraman V."/>
            <person name="Vinson J."/>
            <person name="Vo A."/>
            <person name="Wade C."/>
            <person name="Wang S."/>
            <person name="Wangchuk T."/>
            <person name="Wangdi T."/>
            <person name="Whittaker C."/>
            <person name="Wilkinson J."/>
            <person name="Wu Y."/>
            <person name="Wyman D."/>
            <person name="Yadav S."/>
            <person name="Yang S."/>
            <person name="Yang X."/>
            <person name="Yeager S."/>
            <person name="Yee E."/>
            <person name="Young G."/>
            <person name="Zainoun J."/>
            <person name="Zembeck L."/>
            <person name="Zimmer A."/>
            <person name="Zody M."/>
            <person name="Lander E."/>
        </authorList>
    </citation>
    <scope>NUCLEOTIDE SEQUENCE [LARGE SCALE GENOMIC DNA]</scope>
</reference>
<dbReference type="GeneTree" id="ENSGT00940000158347"/>
<dbReference type="InParanoid" id="H2YE69"/>
<name>H2YE69_CIOSA</name>
<dbReference type="SMART" id="SM00184">
    <property type="entry name" value="RING"/>
    <property type="match status" value="1"/>
</dbReference>
<dbReference type="HOGENOM" id="CLU_049885_1_0_1"/>
<evidence type="ECO:0000313" key="13">
    <source>
        <dbReference type="Ensembl" id="ENSCSAVP00000003617.1"/>
    </source>
</evidence>
<evidence type="ECO:0000256" key="3">
    <source>
        <dbReference type="ARBA" id="ARBA00022723"/>
    </source>
</evidence>
<feature type="signal peptide" evidence="11">
    <location>
        <begin position="1"/>
        <end position="18"/>
    </location>
</feature>
<dbReference type="FunFam" id="3.30.40.10:FF:000009">
    <property type="entry name" value="E3 ubiquitin-protein ligase RNF130"/>
    <property type="match status" value="1"/>
</dbReference>
<dbReference type="Pfam" id="PF02225">
    <property type="entry name" value="PA"/>
    <property type="match status" value="1"/>
</dbReference>
<evidence type="ECO:0000256" key="9">
    <source>
        <dbReference type="SAM" id="MobiDB-lite"/>
    </source>
</evidence>
<keyword evidence="3" id="KW-0479">Metal-binding</keyword>
<feature type="chain" id="PRO_5003578550" description="RING-type domain-containing protein" evidence="11">
    <location>
        <begin position="19"/>
        <end position="369"/>
    </location>
</feature>
<keyword evidence="2 10" id="KW-0812">Transmembrane</keyword>
<dbReference type="PANTHER" id="PTHR46539">
    <property type="entry name" value="E3 UBIQUITIN-PROTEIN LIGASE ATL42"/>
    <property type="match status" value="1"/>
</dbReference>
<reference evidence="13" key="3">
    <citation type="submission" date="2025-09" db="UniProtKB">
        <authorList>
            <consortium name="Ensembl"/>
        </authorList>
    </citation>
    <scope>IDENTIFICATION</scope>
</reference>
<feature type="region of interest" description="Disordered" evidence="9">
    <location>
        <begin position="348"/>
        <end position="369"/>
    </location>
</feature>
<dbReference type="PROSITE" id="PS50089">
    <property type="entry name" value="ZF_RING_2"/>
    <property type="match status" value="1"/>
</dbReference>
<keyword evidence="6 10" id="KW-1133">Transmembrane helix</keyword>
<evidence type="ECO:0000256" key="6">
    <source>
        <dbReference type="ARBA" id="ARBA00022989"/>
    </source>
</evidence>
<feature type="transmembrane region" description="Helical" evidence="10">
    <location>
        <begin position="197"/>
        <end position="220"/>
    </location>
</feature>
<dbReference type="STRING" id="51511.ENSCSAVP00000003617"/>
<dbReference type="eggNOG" id="KOG4628">
    <property type="taxonomic scope" value="Eukaryota"/>
</dbReference>
<evidence type="ECO:0000256" key="4">
    <source>
        <dbReference type="ARBA" id="ARBA00022771"/>
    </source>
</evidence>
<dbReference type="InterPro" id="IPR003137">
    <property type="entry name" value="PA_domain"/>
</dbReference>
<keyword evidence="14" id="KW-1185">Reference proteome</keyword>
<keyword evidence="11" id="KW-0732">Signal</keyword>
<keyword evidence="7 10" id="KW-0472">Membrane</keyword>
<evidence type="ECO:0000259" key="12">
    <source>
        <dbReference type="PROSITE" id="PS50089"/>
    </source>
</evidence>
<accession>H2YE69</accession>
<dbReference type="Pfam" id="PF13639">
    <property type="entry name" value="zf-RING_2"/>
    <property type="match status" value="1"/>
</dbReference>
<comment type="subcellular location">
    <subcellularLocation>
        <location evidence="1">Membrane</location>
        <topology evidence="1">Single-pass membrane protein</topology>
    </subcellularLocation>
</comment>
<dbReference type="AlphaFoldDB" id="H2YE69"/>
<dbReference type="Ensembl" id="ENSCSAVT00000003672.1">
    <property type="protein sequence ID" value="ENSCSAVP00000003617.1"/>
    <property type="gene ID" value="ENSCSAVG00000002145.1"/>
</dbReference>
<dbReference type="InterPro" id="IPR046450">
    <property type="entry name" value="PA_dom_sf"/>
</dbReference>
<dbReference type="SUPFAM" id="SSF57850">
    <property type="entry name" value="RING/U-box"/>
    <property type="match status" value="1"/>
</dbReference>
<reference evidence="13" key="2">
    <citation type="submission" date="2025-08" db="UniProtKB">
        <authorList>
            <consortium name="Ensembl"/>
        </authorList>
    </citation>
    <scope>IDENTIFICATION</scope>
</reference>
<dbReference type="InterPro" id="IPR013083">
    <property type="entry name" value="Znf_RING/FYVE/PHD"/>
</dbReference>
<evidence type="ECO:0000256" key="1">
    <source>
        <dbReference type="ARBA" id="ARBA00004167"/>
    </source>
</evidence>
<dbReference type="Gene3D" id="3.30.40.10">
    <property type="entry name" value="Zinc/RING finger domain, C3HC4 (zinc finger)"/>
    <property type="match status" value="1"/>
</dbReference>
<keyword evidence="5" id="KW-0862">Zinc</keyword>
<evidence type="ECO:0000256" key="2">
    <source>
        <dbReference type="ARBA" id="ARBA00022692"/>
    </source>
</evidence>
<dbReference type="CDD" id="cd16454">
    <property type="entry name" value="RING-H2_PA-TM-RING"/>
    <property type="match status" value="1"/>
</dbReference>
<evidence type="ECO:0000256" key="10">
    <source>
        <dbReference type="SAM" id="Phobius"/>
    </source>
</evidence>
<organism evidence="13 14">
    <name type="scientific">Ciona savignyi</name>
    <name type="common">Pacific transparent sea squirt</name>
    <dbReference type="NCBI Taxonomy" id="51511"/>
    <lineage>
        <taxon>Eukaryota</taxon>
        <taxon>Metazoa</taxon>
        <taxon>Chordata</taxon>
        <taxon>Tunicata</taxon>
        <taxon>Ascidiacea</taxon>
        <taxon>Phlebobranchia</taxon>
        <taxon>Cionidae</taxon>
        <taxon>Ciona</taxon>
    </lineage>
</organism>
<dbReference type="PANTHER" id="PTHR46539:SF23">
    <property type="entry name" value="RING-TYPE DOMAIN-CONTAINING PROTEIN"/>
    <property type="match status" value="1"/>
</dbReference>
<dbReference type="Gene3D" id="3.50.30.30">
    <property type="match status" value="1"/>
</dbReference>
<protein>
    <recommendedName>
        <fullName evidence="12">RING-type domain-containing protein</fullName>
    </recommendedName>
</protein>
<keyword evidence="4 8" id="KW-0863">Zinc-finger</keyword>
<proteinExistence type="predicted"/>
<evidence type="ECO:0000313" key="14">
    <source>
        <dbReference type="Proteomes" id="UP000007875"/>
    </source>
</evidence>
<feature type="domain" description="RING-type" evidence="12">
    <location>
        <begin position="265"/>
        <end position="306"/>
    </location>
</feature>
<dbReference type="GO" id="GO:0008270">
    <property type="term" value="F:zinc ion binding"/>
    <property type="evidence" value="ECO:0007669"/>
    <property type="project" value="UniProtKB-KW"/>
</dbReference>
<evidence type="ECO:0000256" key="7">
    <source>
        <dbReference type="ARBA" id="ARBA00023136"/>
    </source>
</evidence>
<sequence>MNLIYCVFCAFMLVSVNGLTELTTDETNGRYSYYGAIVQFQYTDSQLDKINLGSIDSDDEVGRYGYHSPITNVSGQIVYAMATDGIRDGCRFDYSSINLPSSWIALVSRGNCTFADKIDNAANWNASGIIIYDLEKNDELTTMSHEDSAKIVSVIIKYDLGLKVGNLVLLGTPVNCLIETGKKHSQSSGFQLERTSIIFVSVSFMILMLVSLAWLIFYYIQRFRILQAHNRGLRHRNRLAQRAISQLKCRTLKTNDESLSSDSVCAICIENYKVGDVIRELPCQHLFHKKCVDPWLHNKHTCPMCKINIIKTTGNCEDSDSGHFNEGHTASVSSVDQDVELQAIMNSVQASPTTSSPPTDEPEQPHFFR</sequence>
<dbReference type="Proteomes" id="UP000007875">
    <property type="component" value="Unassembled WGS sequence"/>
</dbReference>
<dbReference type="SUPFAM" id="SSF52025">
    <property type="entry name" value="PA domain"/>
    <property type="match status" value="1"/>
</dbReference>
<evidence type="ECO:0000256" key="5">
    <source>
        <dbReference type="ARBA" id="ARBA00022833"/>
    </source>
</evidence>
<evidence type="ECO:0000256" key="8">
    <source>
        <dbReference type="PROSITE-ProRule" id="PRU00175"/>
    </source>
</evidence>